<evidence type="ECO:0000313" key="2">
    <source>
        <dbReference type="Proteomes" id="UP000504637"/>
    </source>
</evidence>
<sequence length="166" mass="16923">MTDDFFPPRRVRAMDMCCSTIGNETSYPQLEPDCYVWCAVNLVRVPGQDALAATHAAFLRCLQTGKDAENVQLSCGLGTGASSGSRNPTTITSPTSSVSWTGGATGSTAATTTTTASSTNAASSSVPPAAQTTTTRPSQAGLGAVRHGSLAILGLWILQGVLAGAL</sequence>
<dbReference type="AlphaFoldDB" id="A0A6J3M0F9"/>
<reference evidence="3" key="3">
    <citation type="submission" date="2025-08" db="UniProtKB">
        <authorList>
            <consortium name="RefSeq"/>
        </authorList>
    </citation>
    <scope>IDENTIFICATION</scope>
    <source>
        <strain evidence="3">CBS 342.82</strain>
    </source>
</reference>
<keyword evidence="2" id="KW-1185">Reference proteome</keyword>
<reference evidence="3" key="2">
    <citation type="submission" date="2020-04" db="EMBL/GenBank/DDBJ databases">
        <authorList>
            <consortium name="NCBI Genome Project"/>
        </authorList>
    </citation>
    <scope>NUCLEOTIDE SEQUENCE</scope>
    <source>
        <strain evidence="3">CBS 342.82</strain>
    </source>
</reference>
<dbReference type="GeneID" id="54362939"/>
<dbReference type="RefSeq" id="XP_033458556.1">
    <property type="nucleotide sequence ID" value="XM_033605139.1"/>
</dbReference>
<accession>A0A6J3M0F9</accession>
<reference evidence="3" key="1">
    <citation type="submission" date="2020-01" db="EMBL/GenBank/DDBJ databases">
        <authorList>
            <consortium name="DOE Joint Genome Institute"/>
            <person name="Haridas S."/>
            <person name="Albert R."/>
            <person name="Binder M."/>
            <person name="Bloem J."/>
            <person name="Labutti K."/>
            <person name="Salamov A."/>
            <person name="Andreopoulos B."/>
            <person name="Baker S.E."/>
            <person name="Barry K."/>
            <person name="Bills G."/>
            <person name="Bluhm B.H."/>
            <person name="Cannon C."/>
            <person name="Castanera R."/>
            <person name="Culley D.E."/>
            <person name="Daum C."/>
            <person name="Ezra D."/>
            <person name="Gonzalez J.B."/>
            <person name="Henrissat B."/>
            <person name="Kuo A."/>
            <person name="Liang C."/>
            <person name="Lipzen A."/>
            <person name="Lutzoni F."/>
            <person name="Magnuson J."/>
            <person name="Mondo S."/>
            <person name="Nolan M."/>
            <person name="Ohm R."/>
            <person name="Pangilinan J."/>
            <person name="Park H.-J."/>
            <person name="Ramirez L."/>
            <person name="Alfaro M."/>
            <person name="Sun H."/>
            <person name="Tritt A."/>
            <person name="Yoshinaga Y."/>
            <person name="Zwiers L.-H."/>
            <person name="Turgeon B.G."/>
            <person name="Goodwin S.B."/>
            <person name="Spatafora J.W."/>
            <person name="Crous P.W."/>
            <person name="Grigoriev I.V."/>
        </authorList>
    </citation>
    <scope>NUCLEOTIDE SEQUENCE</scope>
    <source>
        <strain evidence="3">CBS 342.82</strain>
    </source>
</reference>
<organism evidence="3">
    <name type="scientific">Dissoconium aciculare CBS 342.82</name>
    <dbReference type="NCBI Taxonomy" id="1314786"/>
    <lineage>
        <taxon>Eukaryota</taxon>
        <taxon>Fungi</taxon>
        <taxon>Dikarya</taxon>
        <taxon>Ascomycota</taxon>
        <taxon>Pezizomycotina</taxon>
        <taxon>Dothideomycetes</taxon>
        <taxon>Dothideomycetidae</taxon>
        <taxon>Mycosphaerellales</taxon>
        <taxon>Dissoconiaceae</taxon>
        <taxon>Dissoconium</taxon>
    </lineage>
</organism>
<evidence type="ECO:0000313" key="3">
    <source>
        <dbReference type="RefSeq" id="XP_033458556.1"/>
    </source>
</evidence>
<feature type="compositionally biased region" description="Low complexity" evidence="1">
    <location>
        <begin position="85"/>
        <end position="135"/>
    </location>
</feature>
<protein>
    <submittedName>
        <fullName evidence="3">Uncharacterized protein</fullName>
    </submittedName>
</protein>
<gene>
    <name evidence="3" type="ORF">K489DRAFT_381516</name>
</gene>
<proteinExistence type="predicted"/>
<dbReference type="Proteomes" id="UP000504637">
    <property type="component" value="Unplaced"/>
</dbReference>
<feature type="region of interest" description="Disordered" evidence="1">
    <location>
        <begin position="78"/>
        <end position="140"/>
    </location>
</feature>
<name>A0A6J3M0F9_9PEZI</name>
<evidence type="ECO:0000256" key="1">
    <source>
        <dbReference type="SAM" id="MobiDB-lite"/>
    </source>
</evidence>